<accession>A0A6L3VAH0</accession>
<organism evidence="2 3">
    <name type="scientific">Cytobacillus depressus</name>
    <dbReference type="NCBI Taxonomy" id="1602942"/>
    <lineage>
        <taxon>Bacteria</taxon>
        <taxon>Bacillati</taxon>
        <taxon>Bacillota</taxon>
        <taxon>Bacilli</taxon>
        <taxon>Bacillales</taxon>
        <taxon>Bacillaceae</taxon>
        <taxon>Cytobacillus</taxon>
    </lineage>
</organism>
<protein>
    <submittedName>
        <fullName evidence="2">Uncharacterized protein</fullName>
    </submittedName>
</protein>
<dbReference type="Proteomes" id="UP000481030">
    <property type="component" value="Unassembled WGS sequence"/>
</dbReference>
<feature type="transmembrane region" description="Helical" evidence="1">
    <location>
        <begin position="18"/>
        <end position="38"/>
    </location>
</feature>
<dbReference type="AlphaFoldDB" id="A0A6L3VAH0"/>
<evidence type="ECO:0000256" key="1">
    <source>
        <dbReference type="SAM" id="Phobius"/>
    </source>
</evidence>
<evidence type="ECO:0000313" key="3">
    <source>
        <dbReference type="Proteomes" id="UP000481030"/>
    </source>
</evidence>
<feature type="transmembrane region" description="Helical" evidence="1">
    <location>
        <begin position="234"/>
        <end position="254"/>
    </location>
</feature>
<keyword evidence="1" id="KW-0472">Membrane</keyword>
<feature type="transmembrane region" description="Helical" evidence="1">
    <location>
        <begin position="172"/>
        <end position="191"/>
    </location>
</feature>
<keyword evidence="3" id="KW-1185">Reference proteome</keyword>
<feature type="transmembrane region" description="Helical" evidence="1">
    <location>
        <begin position="44"/>
        <end position="67"/>
    </location>
</feature>
<feature type="transmembrane region" description="Helical" evidence="1">
    <location>
        <begin position="88"/>
        <end position="111"/>
    </location>
</feature>
<evidence type="ECO:0000313" key="2">
    <source>
        <dbReference type="EMBL" id="KAB2338671.1"/>
    </source>
</evidence>
<dbReference type="EMBL" id="WBOS01000001">
    <property type="protein sequence ID" value="KAB2338671.1"/>
    <property type="molecule type" value="Genomic_DNA"/>
</dbReference>
<feature type="transmembrane region" description="Helical" evidence="1">
    <location>
        <begin position="131"/>
        <end position="160"/>
    </location>
</feature>
<name>A0A6L3VAH0_9BACI</name>
<keyword evidence="1" id="KW-0812">Transmembrane</keyword>
<gene>
    <name evidence="2" type="ORF">F7731_03725</name>
</gene>
<reference evidence="2 3" key="1">
    <citation type="journal article" date="2016" name="Antonie Van Leeuwenhoek">
        <title>Bacillus depressus sp. nov., isolated from soil of a sunflower field.</title>
        <authorList>
            <person name="Wei X."/>
            <person name="Xin D."/>
            <person name="Xin Y."/>
            <person name="Zhang H."/>
            <person name="Wang T."/>
            <person name="Zhang J."/>
        </authorList>
    </citation>
    <scope>NUCLEOTIDE SEQUENCE [LARGE SCALE GENOMIC DNA]</scope>
    <source>
        <strain evidence="2 3">BZ1</strain>
    </source>
</reference>
<sequence>MEAFKGLLQKEIKLTKNWFLTGIALQIIAYLTGIGLAGYFNEPIIPMIMSYVVFFIHAFYLPAYLLTSLNIEGQTQLWLHNPNSGTKLLLAKLAAGFVFFLISILFSMLVTKWQLLFSIQSDHFIRFTGGFVPNLLLTSAGIASFSIYLGIWVLFYWSLYHSLKSVPVLKKFRWPILIIIWNVLQIIGTSLEKLPLYKKIINIGVIHLNQKNPMQFNAGNSSIGFHDVTKIPTMSLLIFAGIAIIVFYIAVWLLERKVEV</sequence>
<dbReference type="OrthoDB" id="2962380at2"/>
<keyword evidence="1" id="KW-1133">Transmembrane helix</keyword>
<dbReference type="RefSeq" id="WP_151533411.1">
    <property type="nucleotide sequence ID" value="NZ_WBOS01000001.1"/>
</dbReference>
<proteinExistence type="predicted"/>
<comment type="caution">
    <text evidence="2">The sequence shown here is derived from an EMBL/GenBank/DDBJ whole genome shotgun (WGS) entry which is preliminary data.</text>
</comment>